<evidence type="ECO:0000313" key="2">
    <source>
        <dbReference type="Proteomes" id="UP001148018"/>
    </source>
</evidence>
<protein>
    <submittedName>
        <fullName evidence="1">Uncharacterized protein</fullName>
    </submittedName>
</protein>
<sequence length="87" mass="9632">MRSPGRSNASPKGIRELSVDACREVCEEKRGGLLTGHLADGYVAVGKRPYFDSRNFFNVLRWNPIEINVQEEDPVHSGGGEPVLYSV</sequence>
<reference evidence="1" key="1">
    <citation type="submission" date="2022-07" db="EMBL/GenBank/DDBJ databases">
        <title>Chromosome-level genome of Muraenolepis orangiensis.</title>
        <authorList>
            <person name="Kim J."/>
        </authorList>
    </citation>
    <scope>NUCLEOTIDE SEQUENCE</scope>
    <source>
        <strain evidence="1">KU_S4_2022</strain>
        <tissue evidence="1">Muscle</tissue>
    </source>
</reference>
<keyword evidence="2" id="KW-1185">Reference proteome</keyword>
<proteinExistence type="predicted"/>
<feature type="non-terminal residue" evidence="1">
    <location>
        <position position="87"/>
    </location>
</feature>
<comment type="caution">
    <text evidence="1">The sequence shown here is derived from an EMBL/GenBank/DDBJ whole genome shotgun (WGS) entry which is preliminary data.</text>
</comment>
<gene>
    <name evidence="1" type="ORF">NHX12_001702</name>
</gene>
<organism evidence="1 2">
    <name type="scientific">Muraenolepis orangiensis</name>
    <name type="common">Patagonian moray cod</name>
    <dbReference type="NCBI Taxonomy" id="630683"/>
    <lineage>
        <taxon>Eukaryota</taxon>
        <taxon>Metazoa</taxon>
        <taxon>Chordata</taxon>
        <taxon>Craniata</taxon>
        <taxon>Vertebrata</taxon>
        <taxon>Euteleostomi</taxon>
        <taxon>Actinopterygii</taxon>
        <taxon>Neopterygii</taxon>
        <taxon>Teleostei</taxon>
        <taxon>Neoteleostei</taxon>
        <taxon>Acanthomorphata</taxon>
        <taxon>Zeiogadaria</taxon>
        <taxon>Gadariae</taxon>
        <taxon>Gadiformes</taxon>
        <taxon>Muraenolepidoidei</taxon>
        <taxon>Muraenolepididae</taxon>
        <taxon>Muraenolepis</taxon>
    </lineage>
</organism>
<dbReference type="AlphaFoldDB" id="A0A9Q0E0Y4"/>
<accession>A0A9Q0E0Y4</accession>
<name>A0A9Q0E0Y4_9TELE</name>
<evidence type="ECO:0000313" key="1">
    <source>
        <dbReference type="EMBL" id="KAJ3598191.1"/>
    </source>
</evidence>
<dbReference type="OrthoDB" id="9908819at2759"/>
<dbReference type="Proteomes" id="UP001148018">
    <property type="component" value="Unassembled WGS sequence"/>
</dbReference>
<dbReference type="EMBL" id="JANIIK010000109">
    <property type="protein sequence ID" value="KAJ3598191.1"/>
    <property type="molecule type" value="Genomic_DNA"/>
</dbReference>